<dbReference type="AlphaFoldDB" id="A0AA37WB38"/>
<organism evidence="1 2">
    <name type="scientific">Gluconobacter sphaericus NBRC 12467</name>
    <dbReference type="NCBI Taxonomy" id="1307951"/>
    <lineage>
        <taxon>Bacteria</taxon>
        <taxon>Pseudomonadati</taxon>
        <taxon>Pseudomonadota</taxon>
        <taxon>Alphaproteobacteria</taxon>
        <taxon>Acetobacterales</taxon>
        <taxon>Acetobacteraceae</taxon>
        <taxon>Gluconobacter</taxon>
    </lineage>
</organism>
<name>A0AA37WB38_9PROT</name>
<evidence type="ECO:0000313" key="2">
    <source>
        <dbReference type="Proteomes" id="UP001156708"/>
    </source>
</evidence>
<keyword evidence="2" id="KW-1185">Reference proteome</keyword>
<comment type="caution">
    <text evidence="1">The sequence shown here is derived from an EMBL/GenBank/DDBJ whole genome shotgun (WGS) entry which is preliminary data.</text>
</comment>
<gene>
    <name evidence="1" type="ORF">GCM10007872_31530</name>
</gene>
<proteinExistence type="predicted"/>
<protein>
    <submittedName>
        <fullName evidence="1">Uncharacterized protein</fullName>
    </submittedName>
</protein>
<accession>A0AA37WB38</accession>
<reference evidence="2" key="1">
    <citation type="journal article" date="2019" name="Int. J. Syst. Evol. Microbiol.">
        <title>The Global Catalogue of Microorganisms (GCM) 10K type strain sequencing project: providing services to taxonomists for standard genome sequencing and annotation.</title>
        <authorList>
            <consortium name="The Broad Institute Genomics Platform"/>
            <consortium name="The Broad Institute Genome Sequencing Center for Infectious Disease"/>
            <person name="Wu L."/>
            <person name="Ma J."/>
        </authorList>
    </citation>
    <scope>NUCLEOTIDE SEQUENCE [LARGE SCALE GENOMIC DNA]</scope>
    <source>
        <strain evidence="2">NBRC 12467</strain>
    </source>
</reference>
<dbReference type="Proteomes" id="UP001156708">
    <property type="component" value="Unassembled WGS sequence"/>
</dbReference>
<sequence length="102" mass="11859">MFDPCRDNAFAELVLFYRFNGCDRSACHPFNGRDTRPDSLTIHEDRAGPALREAATILRTRHGKVITQSPQQGSFWLDLKLMRYAVYGEIHRLDFHSQEQTF</sequence>
<evidence type="ECO:0000313" key="1">
    <source>
        <dbReference type="EMBL" id="GLQ86240.1"/>
    </source>
</evidence>
<dbReference type="EMBL" id="BSNZ01000057">
    <property type="protein sequence ID" value="GLQ86240.1"/>
    <property type="molecule type" value="Genomic_DNA"/>
</dbReference>